<protein>
    <submittedName>
        <fullName evidence="1">Uncharacterized protein</fullName>
    </submittedName>
</protein>
<dbReference type="HOGENOM" id="CLU_2896679_0_0_9"/>
<accession>I4DCS1</accession>
<reference evidence="2" key="1">
    <citation type="journal article" date="2012" name="J. Bacteriol.">
        <title>Complete genome sequences of Desulfosporosinus orientis DSM765T, Desulfosporosinus youngiae DSM17734T, Desulfosporosinus meridiei DSM13257T, and Desulfosporosinus acidiphilus DSM22704T.</title>
        <authorList>
            <person name="Pester M."/>
            <person name="Brambilla E."/>
            <person name="Alazard D."/>
            <person name="Rattei T."/>
            <person name="Weinmaier T."/>
            <person name="Han J."/>
            <person name="Lucas S."/>
            <person name="Lapidus A."/>
            <person name="Cheng J.F."/>
            <person name="Goodwin L."/>
            <person name="Pitluck S."/>
            <person name="Peters L."/>
            <person name="Ovchinnikova G."/>
            <person name="Teshima H."/>
            <person name="Detter J.C."/>
            <person name="Han C.S."/>
            <person name="Tapia R."/>
            <person name="Land M.L."/>
            <person name="Hauser L."/>
            <person name="Kyrpides N.C."/>
            <person name="Ivanova N.N."/>
            <person name="Pagani I."/>
            <person name="Huntmann M."/>
            <person name="Wei C.L."/>
            <person name="Davenport K.W."/>
            <person name="Daligault H."/>
            <person name="Chain P.S."/>
            <person name="Chen A."/>
            <person name="Mavromatis K."/>
            <person name="Markowitz V."/>
            <person name="Szeto E."/>
            <person name="Mikhailova N."/>
            <person name="Pati A."/>
            <person name="Wagner M."/>
            <person name="Woyke T."/>
            <person name="Ollivier B."/>
            <person name="Klenk H.P."/>
            <person name="Spring S."/>
            <person name="Loy A."/>
        </authorList>
    </citation>
    <scope>NUCLEOTIDE SEQUENCE [LARGE SCALE GENOMIC DNA]</scope>
    <source>
        <strain evidence="2">DSM 22704 / JCM 16185 / SJ4</strain>
    </source>
</reference>
<keyword evidence="2" id="KW-1185">Reference proteome</keyword>
<proteinExistence type="predicted"/>
<dbReference type="KEGG" id="dai:Desaci_4769"/>
<dbReference type="EMBL" id="CP003640">
    <property type="protein sequence ID" value="AFM43595.1"/>
    <property type="molecule type" value="Genomic_DNA"/>
</dbReference>
<name>I4DCS1_DESAJ</name>
<evidence type="ECO:0000313" key="1">
    <source>
        <dbReference type="EMBL" id="AFM43595.1"/>
    </source>
</evidence>
<sequence>MNTKTKCEIKKRLEEMGEPTDEQIKILSERIKRHKETYGTLNYQGCFQRLTNLFRKPLSLKK</sequence>
<organism evidence="1 2">
    <name type="scientific">Desulfosporosinus acidiphilus (strain DSM 22704 / JCM 16185 / SJ4)</name>
    <dbReference type="NCBI Taxonomy" id="646529"/>
    <lineage>
        <taxon>Bacteria</taxon>
        <taxon>Bacillati</taxon>
        <taxon>Bacillota</taxon>
        <taxon>Clostridia</taxon>
        <taxon>Eubacteriales</taxon>
        <taxon>Desulfitobacteriaceae</taxon>
        <taxon>Desulfosporosinus</taxon>
    </lineage>
</organism>
<dbReference type="Proteomes" id="UP000002892">
    <property type="component" value="Plasmid pDESACI.01"/>
</dbReference>
<evidence type="ECO:0000313" key="2">
    <source>
        <dbReference type="Proteomes" id="UP000002892"/>
    </source>
</evidence>
<gene>
    <name evidence="1" type="ordered locus">Desaci_4769</name>
</gene>
<dbReference type="AlphaFoldDB" id="I4DCS1"/>
<geneLocation type="plasmid" evidence="1 2">
    <name>pDESACI.01</name>
</geneLocation>
<keyword evidence="1" id="KW-0614">Plasmid</keyword>